<evidence type="ECO:0000256" key="6">
    <source>
        <dbReference type="ARBA" id="ARBA00023136"/>
    </source>
</evidence>
<comment type="subcellular location">
    <subcellularLocation>
        <location evidence="1">Membrane</location>
        <topology evidence="1">Multi-pass membrane protein</topology>
    </subcellularLocation>
</comment>
<proteinExistence type="predicted"/>
<feature type="transmembrane region" description="Helical" evidence="8">
    <location>
        <begin position="31"/>
        <end position="58"/>
    </location>
</feature>
<dbReference type="EMBL" id="JAUQYP010000001">
    <property type="protein sequence ID" value="MDO8106303.1"/>
    <property type="molecule type" value="Genomic_DNA"/>
</dbReference>
<protein>
    <submittedName>
        <fullName evidence="10">Lycopene cyclase domain-containing protein</fullName>
    </submittedName>
</protein>
<evidence type="ECO:0000313" key="10">
    <source>
        <dbReference type="EMBL" id="MDO8106303.1"/>
    </source>
</evidence>
<evidence type="ECO:0000256" key="2">
    <source>
        <dbReference type="ARBA" id="ARBA00004829"/>
    </source>
</evidence>
<dbReference type="NCBIfam" id="TIGR03462">
    <property type="entry name" value="CarR_dom_SF"/>
    <property type="match status" value="1"/>
</dbReference>
<dbReference type="InterPro" id="IPR017825">
    <property type="entry name" value="Lycopene_cyclase_dom"/>
</dbReference>
<feature type="domain" description="Lycopene cyclase" evidence="9">
    <location>
        <begin position="5"/>
        <end position="91"/>
    </location>
</feature>
<evidence type="ECO:0000256" key="1">
    <source>
        <dbReference type="ARBA" id="ARBA00004141"/>
    </source>
</evidence>
<keyword evidence="4" id="KW-0125">Carotenoid biosynthesis</keyword>
<evidence type="ECO:0000313" key="11">
    <source>
        <dbReference type="Proteomes" id="UP001232536"/>
    </source>
</evidence>
<evidence type="ECO:0000256" key="7">
    <source>
        <dbReference type="ARBA" id="ARBA00023235"/>
    </source>
</evidence>
<keyword evidence="6 8" id="KW-0472">Membrane</keyword>
<comment type="pathway">
    <text evidence="2">Carotenoid biosynthesis.</text>
</comment>
<keyword evidence="7" id="KW-0413">Isomerase</keyword>
<evidence type="ECO:0000256" key="8">
    <source>
        <dbReference type="SAM" id="Phobius"/>
    </source>
</evidence>
<accession>A0ABT9DAT9</accession>
<dbReference type="RefSeq" id="WP_304599979.1">
    <property type="nucleotide sequence ID" value="NZ_JAUQYP010000001.1"/>
</dbReference>
<name>A0ABT9DAT9_9CELL</name>
<organism evidence="10 11">
    <name type="scientific">Actinotalea lenta</name>
    <dbReference type="NCBI Taxonomy" id="3064654"/>
    <lineage>
        <taxon>Bacteria</taxon>
        <taxon>Bacillati</taxon>
        <taxon>Actinomycetota</taxon>
        <taxon>Actinomycetes</taxon>
        <taxon>Micrococcales</taxon>
        <taxon>Cellulomonadaceae</taxon>
        <taxon>Actinotalea</taxon>
    </lineage>
</organism>
<keyword evidence="3 8" id="KW-0812">Transmembrane</keyword>
<sequence length="101" mass="10735">MIAYLLLAVPFLAVALGVLLLVRRRTGGPNWAVVVACLLVLVALTAVFDNVIVAAGIVGYDPARTLGVRLGVAPVEDFAYAVAAALLLPALWRLLDREARR</sequence>
<reference evidence="10 11" key="1">
    <citation type="submission" date="2023-07" db="EMBL/GenBank/DDBJ databases">
        <title>Description of novel actinomycetes strains, isolated from tidal flat sediment.</title>
        <authorList>
            <person name="Lu C."/>
        </authorList>
    </citation>
    <scope>NUCLEOTIDE SEQUENCE [LARGE SCALE GENOMIC DNA]</scope>
    <source>
        <strain evidence="10 11">SYSU T00b441</strain>
    </source>
</reference>
<gene>
    <name evidence="10" type="ORF">Q6348_03730</name>
</gene>
<feature type="transmembrane region" description="Helical" evidence="8">
    <location>
        <begin position="78"/>
        <end position="95"/>
    </location>
</feature>
<evidence type="ECO:0000256" key="5">
    <source>
        <dbReference type="ARBA" id="ARBA00022989"/>
    </source>
</evidence>
<comment type="caution">
    <text evidence="10">The sequence shown here is derived from an EMBL/GenBank/DDBJ whole genome shotgun (WGS) entry which is preliminary data.</text>
</comment>
<keyword evidence="5 8" id="KW-1133">Transmembrane helix</keyword>
<feature type="transmembrane region" description="Helical" evidence="8">
    <location>
        <begin position="6"/>
        <end position="22"/>
    </location>
</feature>
<dbReference type="Pfam" id="PF18916">
    <property type="entry name" value="Lycopene_cyc"/>
    <property type="match status" value="1"/>
</dbReference>
<evidence type="ECO:0000256" key="3">
    <source>
        <dbReference type="ARBA" id="ARBA00022692"/>
    </source>
</evidence>
<evidence type="ECO:0000259" key="9">
    <source>
        <dbReference type="Pfam" id="PF18916"/>
    </source>
</evidence>
<dbReference type="Proteomes" id="UP001232536">
    <property type="component" value="Unassembled WGS sequence"/>
</dbReference>
<evidence type="ECO:0000256" key="4">
    <source>
        <dbReference type="ARBA" id="ARBA00022746"/>
    </source>
</evidence>
<keyword evidence="11" id="KW-1185">Reference proteome</keyword>